<dbReference type="Proteomes" id="UP000070258">
    <property type="component" value="Unassembled WGS sequence"/>
</dbReference>
<dbReference type="InterPro" id="IPR001387">
    <property type="entry name" value="Cro/C1-type_HTH"/>
</dbReference>
<accession>A0A138AEB9</accession>
<gene>
    <name evidence="2" type="ORF">AXK60_08575</name>
</gene>
<dbReference type="InterPro" id="IPR010982">
    <property type="entry name" value="Lambda_DNA-bd_dom_sf"/>
</dbReference>
<dbReference type="STRING" id="239498.AXK60_08575"/>
<evidence type="ECO:0000313" key="2">
    <source>
        <dbReference type="EMBL" id="KXP08719.1"/>
    </source>
</evidence>
<sequence length="92" mass="10057">MSPTQSKPPIDQTHAEFGERLRARRIELGWSQEEAAHQCGLHWSGYARVERGQQSVRIATLLQLAHGLRTTPGALLDGLPLAGNHEGSPPRG</sequence>
<dbReference type="AlphaFoldDB" id="A0A138AEB9"/>
<proteinExistence type="predicted"/>
<dbReference type="SUPFAM" id="SSF47413">
    <property type="entry name" value="lambda repressor-like DNA-binding domains"/>
    <property type="match status" value="1"/>
</dbReference>
<dbReference type="Pfam" id="PF13560">
    <property type="entry name" value="HTH_31"/>
    <property type="match status" value="1"/>
</dbReference>
<evidence type="ECO:0000313" key="3">
    <source>
        <dbReference type="Proteomes" id="UP000070258"/>
    </source>
</evidence>
<dbReference type="PROSITE" id="PS50943">
    <property type="entry name" value="HTH_CROC1"/>
    <property type="match status" value="1"/>
</dbReference>
<comment type="caution">
    <text evidence="2">The sequence shown here is derived from an EMBL/GenBank/DDBJ whole genome shotgun (WGS) entry which is preliminary data.</text>
</comment>
<name>A0A138AEB9_9ACTN</name>
<dbReference type="GO" id="GO:0003677">
    <property type="term" value="F:DNA binding"/>
    <property type="evidence" value="ECO:0007669"/>
    <property type="project" value="InterPro"/>
</dbReference>
<dbReference type="RefSeq" id="WP_068571594.1">
    <property type="nucleotide sequence ID" value="NZ_LSRF01000044.1"/>
</dbReference>
<dbReference type="Gene3D" id="1.10.260.40">
    <property type="entry name" value="lambda repressor-like DNA-binding domains"/>
    <property type="match status" value="1"/>
</dbReference>
<reference evidence="3" key="1">
    <citation type="submission" date="2016-02" db="EMBL/GenBank/DDBJ databases">
        <authorList>
            <person name="Wen L."/>
            <person name="He K."/>
            <person name="Yang H."/>
        </authorList>
    </citation>
    <scope>NUCLEOTIDE SEQUENCE [LARGE SCALE GENOMIC DNA]</scope>
    <source>
        <strain evidence="3">JCM 15929</strain>
    </source>
</reference>
<dbReference type="CDD" id="cd00093">
    <property type="entry name" value="HTH_XRE"/>
    <property type="match status" value="1"/>
</dbReference>
<evidence type="ECO:0000259" key="1">
    <source>
        <dbReference type="PROSITE" id="PS50943"/>
    </source>
</evidence>
<feature type="domain" description="HTH cro/C1-type" evidence="1">
    <location>
        <begin position="21"/>
        <end position="75"/>
    </location>
</feature>
<dbReference type="OrthoDB" id="4559617at2"/>
<dbReference type="EMBL" id="LSRF01000044">
    <property type="protein sequence ID" value="KXP08719.1"/>
    <property type="molecule type" value="Genomic_DNA"/>
</dbReference>
<dbReference type="SMART" id="SM00530">
    <property type="entry name" value="HTH_XRE"/>
    <property type="match status" value="1"/>
</dbReference>
<organism evidence="2 3">
    <name type="scientific">Tsukamurella pseudospumae</name>
    <dbReference type="NCBI Taxonomy" id="239498"/>
    <lineage>
        <taxon>Bacteria</taxon>
        <taxon>Bacillati</taxon>
        <taxon>Actinomycetota</taxon>
        <taxon>Actinomycetes</taxon>
        <taxon>Mycobacteriales</taxon>
        <taxon>Tsukamurellaceae</taxon>
        <taxon>Tsukamurella</taxon>
    </lineage>
</organism>
<protein>
    <submittedName>
        <fullName evidence="2">XRE family transcriptional regulator</fullName>
    </submittedName>
</protein>